<comment type="caution">
    <text evidence="2">The sequence shown here is derived from an EMBL/GenBank/DDBJ whole genome shotgun (WGS) entry which is preliminary data.</text>
</comment>
<dbReference type="Pfam" id="PF10981">
    <property type="entry name" value="DUF2788"/>
    <property type="match status" value="1"/>
</dbReference>
<keyword evidence="1" id="KW-1133">Transmembrane helix</keyword>
<feature type="transmembrane region" description="Helical" evidence="1">
    <location>
        <begin position="6"/>
        <end position="27"/>
    </location>
</feature>
<dbReference type="RefSeq" id="WP_043573169.1">
    <property type="nucleotide sequence ID" value="NZ_CP142381.1"/>
</dbReference>
<evidence type="ECO:0000313" key="2">
    <source>
        <dbReference type="EMBL" id="MBW8290293.1"/>
    </source>
</evidence>
<evidence type="ECO:0000313" key="3">
    <source>
        <dbReference type="Proteomes" id="UP000711178"/>
    </source>
</evidence>
<accession>A0ABS7FLV2</accession>
<keyword evidence="1" id="KW-0472">Membrane</keyword>
<dbReference type="InterPro" id="IPR021249">
    <property type="entry name" value="DUF2788"/>
</dbReference>
<dbReference type="EMBL" id="JAHDTB010000042">
    <property type="protein sequence ID" value="MBW8290293.1"/>
    <property type="molecule type" value="Genomic_DNA"/>
</dbReference>
<keyword evidence="1" id="KW-0812">Transmembrane</keyword>
<protein>
    <submittedName>
        <fullName evidence="2">DUF2788 domain-containing protein</fullName>
    </submittedName>
</protein>
<dbReference type="Proteomes" id="UP000711178">
    <property type="component" value="Unassembled WGS sequence"/>
</dbReference>
<feature type="transmembrane region" description="Helical" evidence="1">
    <location>
        <begin position="39"/>
        <end position="60"/>
    </location>
</feature>
<name>A0ABS7FLV2_9NEIS</name>
<evidence type="ECO:0000256" key="1">
    <source>
        <dbReference type="SAM" id="Phobius"/>
    </source>
</evidence>
<sequence length="67" mass="7465">MSEEQFTNISLVVCLTGLIIFMGFIIWDLGKKSKAGKTGMFVLFLVLGFGVSGFVFKNILAEFLLRK</sequence>
<dbReference type="GeneID" id="89686473"/>
<gene>
    <name evidence="2" type="ORF">KIF53_21895</name>
</gene>
<organism evidence="2 3">
    <name type="scientific">Chromobacterium subtsugae</name>
    <dbReference type="NCBI Taxonomy" id="251747"/>
    <lineage>
        <taxon>Bacteria</taxon>
        <taxon>Pseudomonadati</taxon>
        <taxon>Pseudomonadota</taxon>
        <taxon>Betaproteobacteria</taxon>
        <taxon>Neisseriales</taxon>
        <taxon>Chromobacteriaceae</taxon>
        <taxon>Chromobacterium</taxon>
    </lineage>
</organism>
<keyword evidence="3" id="KW-1185">Reference proteome</keyword>
<reference evidence="2 3" key="1">
    <citation type="submission" date="2021-05" db="EMBL/GenBank/DDBJ databases">
        <title>Draft Whole Genome Sequencing Of Biosensor Chromobacterium violaceum Strain CV026 Reveals A Regulatory RNA In Chromobacterium violaceum Phenotype Regulatory Network.</title>
        <authorList>
            <person name="Hong K.W."/>
            <person name="Chan K.G."/>
            <person name="Chang C.-Y."/>
        </authorList>
    </citation>
    <scope>NUCLEOTIDE SEQUENCE [LARGE SCALE GENOMIC DNA]</scope>
    <source>
        <strain evidence="2 3">ATCC 31532</strain>
    </source>
</reference>
<proteinExistence type="predicted"/>